<name>A0A8S1JYT1_9CILI</name>
<accession>A0A8S1JYT1</accession>
<evidence type="ECO:0000313" key="1">
    <source>
        <dbReference type="EMBL" id="CAD8047415.1"/>
    </source>
</evidence>
<evidence type="ECO:0000313" key="2">
    <source>
        <dbReference type="Proteomes" id="UP000692954"/>
    </source>
</evidence>
<dbReference type="OrthoDB" id="302612at2759"/>
<protein>
    <submittedName>
        <fullName evidence="1">Uncharacterized protein</fullName>
    </submittedName>
</protein>
<keyword evidence="2" id="KW-1185">Reference proteome</keyword>
<dbReference type="Proteomes" id="UP000692954">
    <property type="component" value="Unassembled WGS sequence"/>
</dbReference>
<comment type="caution">
    <text evidence="1">The sequence shown here is derived from an EMBL/GenBank/DDBJ whole genome shotgun (WGS) entry which is preliminary data.</text>
</comment>
<sequence>MKQQNDLPNAIIETQKIYHLQAPDKDCFSIYQSNGIITEHKYYSGFQTVQKKKIIKQQQEMNLNIYLDILSDISNQINNKSANLKFCFLPNKEQQLNQKKFYSQLIYSITFQNGYQFKEKEIDQTILRISKQLELICLDVYNNGDQDLKKQIDELFDEFLDFFM</sequence>
<gene>
    <name evidence="1" type="ORF">PSON_ATCC_30995.1.T0020381</name>
</gene>
<dbReference type="EMBL" id="CAJJDN010000002">
    <property type="protein sequence ID" value="CAD8047415.1"/>
    <property type="molecule type" value="Genomic_DNA"/>
</dbReference>
<dbReference type="AlphaFoldDB" id="A0A8S1JYT1"/>
<reference evidence="1" key="1">
    <citation type="submission" date="2021-01" db="EMBL/GenBank/DDBJ databases">
        <authorList>
            <consortium name="Genoscope - CEA"/>
            <person name="William W."/>
        </authorList>
    </citation>
    <scope>NUCLEOTIDE SEQUENCE</scope>
</reference>
<organism evidence="1 2">
    <name type="scientific">Paramecium sonneborni</name>
    <dbReference type="NCBI Taxonomy" id="65129"/>
    <lineage>
        <taxon>Eukaryota</taxon>
        <taxon>Sar</taxon>
        <taxon>Alveolata</taxon>
        <taxon>Ciliophora</taxon>
        <taxon>Intramacronucleata</taxon>
        <taxon>Oligohymenophorea</taxon>
        <taxon>Peniculida</taxon>
        <taxon>Parameciidae</taxon>
        <taxon>Paramecium</taxon>
    </lineage>
</organism>
<proteinExistence type="predicted"/>